<evidence type="ECO:0000313" key="1">
    <source>
        <dbReference type="EMBL" id="KAI6085692.1"/>
    </source>
</evidence>
<proteinExistence type="predicted"/>
<keyword evidence="2" id="KW-1185">Reference proteome</keyword>
<dbReference type="Proteomes" id="UP001497680">
    <property type="component" value="Unassembled WGS sequence"/>
</dbReference>
<reference evidence="1 2" key="1">
    <citation type="journal article" date="2022" name="New Phytol.">
        <title>Ecological generalism drives hyperdiversity of secondary metabolite gene clusters in xylarialean endophytes.</title>
        <authorList>
            <person name="Franco M.E.E."/>
            <person name="Wisecaver J.H."/>
            <person name="Arnold A.E."/>
            <person name="Ju Y.M."/>
            <person name="Slot J.C."/>
            <person name="Ahrendt S."/>
            <person name="Moore L.P."/>
            <person name="Eastman K.E."/>
            <person name="Scott K."/>
            <person name="Konkel Z."/>
            <person name="Mondo S.J."/>
            <person name="Kuo A."/>
            <person name="Hayes R.D."/>
            <person name="Haridas S."/>
            <person name="Andreopoulos B."/>
            <person name="Riley R."/>
            <person name="LaButti K."/>
            <person name="Pangilinan J."/>
            <person name="Lipzen A."/>
            <person name="Amirebrahimi M."/>
            <person name="Yan J."/>
            <person name="Adam C."/>
            <person name="Keymanesh K."/>
            <person name="Ng V."/>
            <person name="Louie K."/>
            <person name="Northen T."/>
            <person name="Drula E."/>
            <person name="Henrissat B."/>
            <person name="Hsieh H.M."/>
            <person name="Youens-Clark K."/>
            <person name="Lutzoni F."/>
            <person name="Miadlikowska J."/>
            <person name="Eastwood D.C."/>
            <person name="Hamelin R.C."/>
            <person name="Grigoriev I.V."/>
            <person name="U'Ren J.M."/>
        </authorList>
    </citation>
    <scope>NUCLEOTIDE SEQUENCE [LARGE SCALE GENOMIC DNA]</scope>
    <source>
        <strain evidence="1 2">ER1909</strain>
    </source>
</reference>
<dbReference type="EMBL" id="MU394322">
    <property type="protein sequence ID" value="KAI6085692.1"/>
    <property type="molecule type" value="Genomic_DNA"/>
</dbReference>
<protein>
    <submittedName>
        <fullName evidence="1">Uncharacterized protein</fullName>
    </submittedName>
</protein>
<sequence length="419" mass="46246">MYVTGRESTELLEDGFLTQKVPDEFEHIAEATLSKGYHVGQNGKHLIQFVDPTYSSGMNFIWMPVIFGMSTKQMLVFLNEEGGRMRALAAKGVVGATVLATKYDILERVTLARQEKMVEYFGLKSNENHETNSVKDAIIGHSGSNGKNGNNANDSNDEESDEESDEEYEEWTGIGDVSNVHHTNSNVHDASSIVNDGSNVHGANNNVSSGNNVHDVDNNSSGGNNANNAADANSNKRNPEVPQSLLNLIKDSDHDLIKDCILAIDPDLPFSAKWACSKLIRSSIIRVTSSTSLANRARNDALAAIPVPSRLLMYKHVVAPQKYGTNPVTGEIGITKWELPGFLWYHSYKAFRCVQERGIRHHRKPNSDKDKITAILRRAAEGHRTAKSVDDIDLAMEDLKDNTITPDVLRTEFPQVSET</sequence>
<accession>A0ACC0CZC5</accession>
<comment type="caution">
    <text evidence="1">The sequence shown here is derived from an EMBL/GenBank/DDBJ whole genome shotgun (WGS) entry which is preliminary data.</text>
</comment>
<gene>
    <name evidence="1" type="ORF">F4821DRAFT_239869</name>
</gene>
<organism evidence="1 2">
    <name type="scientific">Hypoxylon rubiginosum</name>
    <dbReference type="NCBI Taxonomy" id="110542"/>
    <lineage>
        <taxon>Eukaryota</taxon>
        <taxon>Fungi</taxon>
        <taxon>Dikarya</taxon>
        <taxon>Ascomycota</taxon>
        <taxon>Pezizomycotina</taxon>
        <taxon>Sordariomycetes</taxon>
        <taxon>Xylariomycetidae</taxon>
        <taxon>Xylariales</taxon>
        <taxon>Hypoxylaceae</taxon>
        <taxon>Hypoxylon</taxon>
    </lineage>
</organism>
<evidence type="ECO:0000313" key="2">
    <source>
        <dbReference type="Proteomes" id="UP001497680"/>
    </source>
</evidence>
<name>A0ACC0CZC5_9PEZI</name>